<keyword evidence="5" id="KW-1185">Reference proteome</keyword>
<dbReference type="PANTHER" id="PTHR36852:SF1">
    <property type="entry name" value="PROTEIN GVPL 2"/>
    <property type="match status" value="1"/>
</dbReference>
<proteinExistence type="inferred from homology"/>
<reference evidence="4 5" key="1">
    <citation type="submission" date="2016-10" db="EMBL/GenBank/DDBJ databases">
        <authorList>
            <person name="de Groot N.N."/>
        </authorList>
    </citation>
    <scope>NUCLEOTIDE SEQUENCE [LARGE SCALE GENOMIC DNA]</scope>
    <source>
        <strain evidence="4 5">AA1</strain>
    </source>
</reference>
<dbReference type="GO" id="GO:0031411">
    <property type="term" value="C:gas vesicle"/>
    <property type="evidence" value="ECO:0007669"/>
    <property type="project" value="UniProtKB-SubCell"/>
</dbReference>
<evidence type="ECO:0000256" key="2">
    <source>
        <dbReference type="ARBA" id="ARBA00035108"/>
    </source>
</evidence>
<organism evidence="4 5">
    <name type="scientific">Desulfoluna spongiiphila</name>
    <dbReference type="NCBI Taxonomy" id="419481"/>
    <lineage>
        <taxon>Bacteria</taxon>
        <taxon>Pseudomonadati</taxon>
        <taxon>Thermodesulfobacteriota</taxon>
        <taxon>Desulfobacteria</taxon>
        <taxon>Desulfobacterales</taxon>
        <taxon>Desulfolunaceae</taxon>
        <taxon>Desulfoluna</taxon>
    </lineage>
</organism>
<evidence type="ECO:0000313" key="4">
    <source>
        <dbReference type="EMBL" id="SCY03983.1"/>
    </source>
</evidence>
<dbReference type="GO" id="GO:0031412">
    <property type="term" value="P:gas vesicle organization"/>
    <property type="evidence" value="ECO:0007669"/>
    <property type="project" value="InterPro"/>
</dbReference>
<dbReference type="PANTHER" id="PTHR36852">
    <property type="entry name" value="PROTEIN GVPL 2"/>
    <property type="match status" value="1"/>
</dbReference>
<dbReference type="STRING" id="419481.SAMN05216233_103121"/>
<comment type="subcellular location">
    <subcellularLocation>
        <location evidence="2">Gas vesicle</location>
    </subcellularLocation>
</comment>
<evidence type="ECO:0000256" key="3">
    <source>
        <dbReference type="ARBA" id="ARBA00035643"/>
    </source>
</evidence>
<accession>A0A1G5CNF0</accession>
<dbReference type="EMBL" id="FMUX01000003">
    <property type="protein sequence ID" value="SCY03983.1"/>
    <property type="molecule type" value="Genomic_DNA"/>
</dbReference>
<evidence type="ECO:0000256" key="1">
    <source>
        <dbReference type="ARBA" id="ARBA00022987"/>
    </source>
</evidence>
<name>A0A1G5CNF0_9BACT</name>
<dbReference type="OrthoDB" id="144737at2"/>
<dbReference type="RefSeq" id="WP_092209244.1">
    <property type="nucleotide sequence ID" value="NZ_FMUX01000003.1"/>
</dbReference>
<protein>
    <submittedName>
        <fullName evidence="4">Gas vesicle synthesis protein GvpL/GvpF</fullName>
    </submittedName>
</protein>
<gene>
    <name evidence="4" type="ORF">SAMN05216233_103121</name>
</gene>
<dbReference type="AlphaFoldDB" id="A0A1G5CNF0"/>
<comment type="similarity">
    <text evidence="3">Belongs to the gas vesicle GvpF/GvpL family.</text>
</comment>
<dbReference type="Proteomes" id="UP000198870">
    <property type="component" value="Unassembled WGS sequence"/>
</dbReference>
<keyword evidence="1" id="KW-0304">Gas vesicle</keyword>
<dbReference type="InterPro" id="IPR009430">
    <property type="entry name" value="GvpL/GvpF"/>
</dbReference>
<sequence length="248" mass="28215">MRQEGKYVYCIIGENDGRNFGATGIGGREDIVSTIGFKDISAVISNTPMTRYVISRENLTHHETVIETVMTEYTILPVRFCTIAESTEEIRTLLRKRYAEFKGLLRDMDNKIEMGVKAYWKEMPEVFQEIDRSDADVMALKKKLGEARGDTQVKGALGKAVEKALAVKKADEGWSLLNRLRRISVEVKAKEPQTDPMVCNLACLIDRTREREFDYVVEELADKYEGRYAFAYVGPAPPFHFVTIEIKA</sequence>
<evidence type="ECO:0000313" key="5">
    <source>
        <dbReference type="Proteomes" id="UP000198870"/>
    </source>
</evidence>
<dbReference type="Pfam" id="PF06386">
    <property type="entry name" value="GvpL_GvpF"/>
    <property type="match status" value="1"/>
</dbReference>